<evidence type="ECO:0000313" key="2">
    <source>
        <dbReference type="EMBL" id="PPK87528.1"/>
    </source>
</evidence>
<gene>
    <name evidence="2" type="ORF">CLV84_0471</name>
</gene>
<dbReference type="AlphaFoldDB" id="A0A2S6I7S7"/>
<evidence type="ECO:0000256" key="1">
    <source>
        <dbReference type="SAM" id="Phobius"/>
    </source>
</evidence>
<organism evidence="2 3">
    <name type="scientific">Neolewinella xylanilytica</name>
    <dbReference type="NCBI Taxonomy" id="1514080"/>
    <lineage>
        <taxon>Bacteria</taxon>
        <taxon>Pseudomonadati</taxon>
        <taxon>Bacteroidota</taxon>
        <taxon>Saprospiria</taxon>
        <taxon>Saprospirales</taxon>
        <taxon>Lewinellaceae</taxon>
        <taxon>Neolewinella</taxon>
    </lineage>
</organism>
<proteinExistence type="predicted"/>
<evidence type="ECO:0000313" key="3">
    <source>
        <dbReference type="Proteomes" id="UP000237662"/>
    </source>
</evidence>
<feature type="transmembrane region" description="Helical" evidence="1">
    <location>
        <begin position="97"/>
        <end position="119"/>
    </location>
</feature>
<keyword evidence="3" id="KW-1185">Reference proteome</keyword>
<comment type="caution">
    <text evidence="2">The sequence shown here is derived from an EMBL/GenBank/DDBJ whole genome shotgun (WGS) entry which is preliminary data.</text>
</comment>
<evidence type="ECO:0008006" key="4">
    <source>
        <dbReference type="Google" id="ProtNLM"/>
    </source>
</evidence>
<dbReference type="Proteomes" id="UP000237662">
    <property type="component" value="Unassembled WGS sequence"/>
</dbReference>
<feature type="transmembrane region" description="Helical" evidence="1">
    <location>
        <begin position="232"/>
        <end position="250"/>
    </location>
</feature>
<keyword evidence="1" id="KW-1133">Transmembrane helix</keyword>
<reference evidence="2 3" key="1">
    <citation type="submission" date="2018-02" db="EMBL/GenBank/DDBJ databases">
        <title>Genomic Encyclopedia of Archaeal and Bacterial Type Strains, Phase II (KMG-II): from individual species to whole genera.</title>
        <authorList>
            <person name="Goeker M."/>
        </authorList>
    </citation>
    <scope>NUCLEOTIDE SEQUENCE [LARGE SCALE GENOMIC DNA]</scope>
    <source>
        <strain evidence="2 3">DSM 29526</strain>
    </source>
</reference>
<dbReference type="OrthoDB" id="1491081at2"/>
<sequence>MPEVDHITEYRQGADRLTRRLIYLYIFLLFFEGALRKWFLPFLSNPLTIVRDPLVVLIILTYLSAGYRLLNFYTLSLLSLGIASFLLTLGLGHQNLLVAIFGLRTLLLHFFLIFIMGNVLARSHVEKIGRYTVYLLPLMALIIGLQFFSPQSAWINRGVGGDMEGAGFPGALGYMRPSGTFSFTNGNVTYFSLAVAYLFYFLARTDRIGRLPLIAGTAGAVAAIPLSISRTYLVQVAICLLFFVIVSLRSARGIRNLGLAVFIAPVVFMLLATLEFFQTALLVLTTRFEAASRVEGGIDSSISDRFLGGLLRAFTDNDHLPWYGAGLGMGTNVGATLLTGGKAFLLGEGEWTRMVGEMGPILGIMAVLLRAVLAIHLLIASVVAVMRSNPLPFMLLSFGFLKIVLGGWSQPTSHGFSILAGGLIIASLNDDSPDAA</sequence>
<dbReference type="RefSeq" id="WP_104418125.1">
    <property type="nucleotide sequence ID" value="NZ_PTJC01000005.1"/>
</dbReference>
<accession>A0A2S6I7S7</accession>
<feature type="transmembrane region" description="Helical" evidence="1">
    <location>
        <begin position="391"/>
        <end position="408"/>
    </location>
</feature>
<feature type="transmembrane region" description="Helical" evidence="1">
    <location>
        <begin position="208"/>
        <end position="226"/>
    </location>
</feature>
<name>A0A2S6I7S7_9BACT</name>
<feature type="transmembrane region" description="Helical" evidence="1">
    <location>
        <begin position="257"/>
        <end position="277"/>
    </location>
</feature>
<feature type="transmembrane region" description="Helical" evidence="1">
    <location>
        <begin position="131"/>
        <end position="149"/>
    </location>
</feature>
<dbReference type="EMBL" id="PTJC01000005">
    <property type="protein sequence ID" value="PPK87528.1"/>
    <property type="molecule type" value="Genomic_DNA"/>
</dbReference>
<feature type="transmembrane region" description="Helical" evidence="1">
    <location>
        <begin position="181"/>
        <end position="201"/>
    </location>
</feature>
<keyword evidence="1" id="KW-0812">Transmembrane</keyword>
<keyword evidence="1" id="KW-0472">Membrane</keyword>
<protein>
    <recommendedName>
        <fullName evidence="4">O-antigen ligase-like membrane protein</fullName>
    </recommendedName>
</protein>
<feature type="transmembrane region" description="Helical" evidence="1">
    <location>
        <begin position="46"/>
        <end position="65"/>
    </location>
</feature>
<feature type="transmembrane region" description="Helical" evidence="1">
    <location>
        <begin position="72"/>
        <end position="91"/>
    </location>
</feature>
<feature type="transmembrane region" description="Helical" evidence="1">
    <location>
        <begin position="361"/>
        <end position="385"/>
    </location>
</feature>
<feature type="transmembrane region" description="Helical" evidence="1">
    <location>
        <begin position="21"/>
        <end position="40"/>
    </location>
</feature>